<reference evidence="2" key="1">
    <citation type="journal article" date="2019" name="Int. J. Syst. Evol. Microbiol.">
        <title>The Global Catalogue of Microorganisms (GCM) 10K type strain sequencing project: providing services to taxonomists for standard genome sequencing and annotation.</title>
        <authorList>
            <consortium name="The Broad Institute Genomics Platform"/>
            <consortium name="The Broad Institute Genome Sequencing Center for Infectious Disease"/>
            <person name="Wu L."/>
            <person name="Ma J."/>
        </authorList>
    </citation>
    <scope>NUCLEOTIDE SEQUENCE [LARGE SCALE GENOMIC DNA]</scope>
    <source>
        <strain evidence="2">CECT 7956</strain>
    </source>
</reference>
<keyword evidence="2" id="KW-1185">Reference proteome</keyword>
<proteinExistence type="predicted"/>
<organism evidence="1 2">
    <name type="scientific">Lacihabitans lacunae</name>
    <dbReference type="NCBI Taxonomy" id="1028214"/>
    <lineage>
        <taxon>Bacteria</taxon>
        <taxon>Pseudomonadati</taxon>
        <taxon>Bacteroidota</taxon>
        <taxon>Cytophagia</taxon>
        <taxon>Cytophagales</taxon>
        <taxon>Leadbetterellaceae</taxon>
        <taxon>Lacihabitans</taxon>
    </lineage>
</organism>
<protein>
    <submittedName>
        <fullName evidence="1">Alpha/beta hydrolase-fold protein</fullName>
    </submittedName>
</protein>
<dbReference type="Gene3D" id="3.40.50.1820">
    <property type="entry name" value="alpha/beta hydrolase"/>
    <property type="match status" value="1"/>
</dbReference>
<dbReference type="InterPro" id="IPR000801">
    <property type="entry name" value="Esterase-like"/>
</dbReference>
<dbReference type="PANTHER" id="PTHR48098:SF3">
    <property type="entry name" value="IRON(III) ENTEROBACTIN ESTERASE"/>
    <property type="match status" value="1"/>
</dbReference>
<dbReference type="SUPFAM" id="SSF53474">
    <property type="entry name" value="alpha/beta-Hydrolases"/>
    <property type="match status" value="1"/>
</dbReference>
<accession>A0ABV7YUS1</accession>
<evidence type="ECO:0000313" key="2">
    <source>
        <dbReference type="Proteomes" id="UP001595616"/>
    </source>
</evidence>
<gene>
    <name evidence="1" type="ORF">ACFOOI_03220</name>
</gene>
<dbReference type="Proteomes" id="UP001595616">
    <property type="component" value="Unassembled WGS sequence"/>
</dbReference>
<dbReference type="Pfam" id="PF00756">
    <property type="entry name" value="Esterase"/>
    <property type="match status" value="1"/>
</dbReference>
<dbReference type="EMBL" id="JBHRYQ010000001">
    <property type="protein sequence ID" value="MFC3809653.1"/>
    <property type="molecule type" value="Genomic_DNA"/>
</dbReference>
<dbReference type="PANTHER" id="PTHR48098">
    <property type="entry name" value="ENTEROCHELIN ESTERASE-RELATED"/>
    <property type="match status" value="1"/>
</dbReference>
<name>A0ABV7YUS1_9BACT</name>
<sequence length="236" mass="27514">MTEQTIHFFSHILGRSMEVAITGHWGRPILMFPTSMGSVYQNRDSGLMKSIEHEINIGKVKVYNVETIDGDSFYNKGMHPGKKIYNYELYTKFLLEELIPFIQKECSTHRIGIAGCSFGAFHALNMALKYPDLFDFAVGMSGQYDIKSFLNGHYDDFVYFNNPVDYMQNAESWKFNHLRIVLGTSDWDICRDGTLNLSQILGNNKINHWFDEKRWAKHDWPLWNMAFPEYLNKVIN</sequence>
<dbReference type="InterPro" id="IPR029058">
    <property type="entry name" value="AB_hydrolase_fold"/>
</dbReference>
<comment type="caution">
    <text evidence="1">The sequence shown here is derived from an EMBL/GenBank/DDBJ whole genome shotgun (WGS) entry which is preliminary data.</text>
</comment>
<dbReference type="RefSeq" id="WP_379834991.1">
    <property type="nucleotide sequence ID" value="NZ_JBHRYQ010000001.1"/>
</dbReference>
<dbReference type="GO" id="GO:0016787">
    <property type="term" value="F:hydrolase activity"/>
    <property type="evidence" value="ECO:0007669"/>
    <property type="project" value="UniProtKB-KW"/>
</dbReference>
<dbReference type="InterPro" id="IPR050583">
    <property type="entry name" value="Mycobacterial_A85_antigen"/>
</dbReference>
<keyword evidence="1" id="KW-0378">Hydrolase</keyword>
<evidence type="ECO:0000313" key="1">
    <source>
        <dbReference type="EMBL" id="MFC3809653.1"/>
    </source>
</evidence>